<comment type="caution">
    <text evidence="1">The sequence shown here is derived from an EMBL/GenBank/DDBJ whole genome shotgun (WGS) entry which is preliminary data.</text>
</comment>
<gene>
    <name evidence="1" type="ORF">CWATWH0003_3085</name>
</gene>
<accession>G5J6I4</accession>
<dbReference type="EMBL" id="AESD01000456">
    <property type="protein sequence ID" value="EHJ12199.1"/>
    <property type="molecule type" value="Genomic_DNA"/>
</dbReference>
<name>G5J6I4_CROWT</name>
<sequence>MIIRCNPMDYNKTREFENSCLKRASKAEATYNYKGKVWVA</sequence>
<dbReference type="Proteomes" id="UP000003477">
    <property type="component" value="Unassembled WGS sequence"/>
</dbReference>
<dbReference type="AlphaFoldDB" id="G5J6I4"/>
<evidence type="ECO:0000313" key="1">
    <source>
        <dbReference type="EMBL" id="EHJ12199.1"/>
    </source>
</evidence>
<protein>
    <submittedName>
        <fullName evidence="1">Uncharacterized protein</fullName>
    </submittedName>
</protein>
<organism evidence="1 2">
    <name type="scientific">Crocosphaera watsonii WH 0003</name>
    <dbReference type="NCBI Taxonomy" id="423471"/>
    <lineage>
        <taxon>Bacteria</taxon>
        <taxon>Bacillati</taxon>
        <taxon>Cyanobacteriota</taxon>
        <taxon>Cyanophyceae</taxon>
        <taxon>Oscillatoriophycideae</taxon>
        <taxon>Chroococcales</taxon>
        <taxon>Aphanothecaceae</taxon>
        <taxon>Crocosphaera</taxon>
    </lineage>
</organism>
<proteinExistence type="predicted"/>
<evidence type="ECO:0000313" key="2">
    <source>
        <dbReference type="Proteomes" id="UP000003477"/>
    </source>
</evidence>
<reference evidence="1 2" key="1">
    <citation type="journal article" date="2011" name="Front. Microbiol.">
        <title>Two Strains of Crocosphaera watsonii with Highly Conserved Genomes are Distinguished by Strain-Specific Features.</title>
        <authorList>
            <person name="Bench S.R."/>
            <person name="Ilikchyan I.N."/>
            <person name="Tripp H.J."/>
            <person name="Zehr J.P."/>
        </authorList>
    </citation>
    <scope>NUCLEOTIDE SEQUENCE [LARGE SCALE GENOMIC DNA]</scope>
    <source>
        <strain evidence="1 2">WH 0003</strain>
    </source>
</reference>